<sequence>MVTYPKDGPSLLGKCFRAGATLAILGVALTSCLGPTKVKSSSAPTTVVNGRTLSTTSSTSNIVVLPGPPSTTLTSSPSIAPPPLVALPNITPGPPGTVLLSAFNANGSLISWGNFRSIESNNTGSNGYDDALLNPKTLEVEDLGPLYNQGIGVSAALDVTGYESLSLAWPSDLGYSNLICDLPGAGQYNFDQVCSLSLLRDVSEILSEHKGMTLTLGQASTFNSIASQLLKPAGGSFNQNQLQAAMDLDVSVTSDAGLYQISTVGLANNYRYGLTIDSPAIAITTLRSLKSIYPTGARVRLVIDPGTPLSRYQSIINFAHSLGISVMVELVDSQYMASMNLANYEARVSQIVTTLRNVDSYEIGNEVNGNWLGTNVAAKVAYAISFVRSHSSATTLLTLYWQLGEDTASNSIFNWFATNITNSELSGVNDIGISLYPQEAPMGTAFHRILDTLHSQFAPGQRIFITELGYGGSGVTGSWWWGSPGVASDSQRAAVASLYQDELAGFSFSGGGTFWWYFGEEYKSNLGLDSALANFYQLSHPKAP</sequence>
<dbReference type="RefSeq" id="WP_152626077.1">
    <property type="nucleotide sequence ID" value="NZ_JXYS01000080.1"/>
</dbReference>
<dbReference type="InterPro" id="IPR017853">
    <property type="entry name" value="GH"/>
</dbReference>
<keyword evidence="2" id="KW-1185">Reference proteome</keyword>
<comment type="caution">
    <text evidence="1">The sequence shown here is derived from an EMBL/GenBank/DDBJ whole genome shotgun (WGS) entry which is preliminary data.</text>
</comment>
<organism evidence="1 2">
    <name type="scientific">Acidithrix ferrooxidans</name>
    <dbReference type="NCBI Taxonomy" id="1280514"/>
    <lineage>
        <taxon>Bacteria</taxon>
        <taxon>Bacillati</taxon>
        <taxon>Actinomycetota</taxon>
        <taxon>Acidimicrobiia</taxon>
        <taxon>Acidimicrobiales</taxon>
        <taxon>Acidimicrobiaceae</taxon>
        <taxon>Acidithrix</taxon>
    </lineage>
</organism>
<evidence type="ECO:0000313" key="1">
    <source>
        <dbReference type="EMBL" id="KJF16533.1"/>
    </source>
</evidence>
<dbReference type="Gene3D" id="3.20.20.80">
    <property type="entry name" value="Glycosidases"/>
    <property type="match status" value="1"/>
</dbReference>
<gene>
    <name evidence="1" type="ORF">AXFE_25960</name>
</gene>
<dbReference type="PROSITE" id="PS51257">
    <property type="entry name" value="PROKAR_LIPOPROTEIN"/>
    <property type="match status" value="1"/>
</dbReference>
<dbReference type="OrthoDB" id="5538531at2"/>
<dbReference type="EMBL" id="JXYS01000080">
    <property type="protein sequence ID" value="KJF16533.1"/>
    <property type="molecule type" value="Genomic_DNA"/>
</dbReference>
<accession>A0A0D8HF33</accession>
<protein>
    <submittedName>
        <fullName evidence="1">Uncharacterized protein</fullName>
    </submittedName>
</protein>
<evidence type="ECO:0000313" key="2">
    <source>
        <dbReference type="Proteomes" id="UP000032360"/>
    </source>
</evidence>
<name>A0A0D8HF33_9ACTN</name>
<reference evidence="1 2" key="1">
    <citation type="submission" date="2015-01" db="EMBL/GenBank/DDBJ databases">
        <title>Draft genome of the acidophilic iron oxidizer Acidithrix ferrooxidans strain Py-F3.</title>
        <authorList>
            <person name="Poehlein A."/>
            <person name="Eisen S."/>
            <person name="Schloemann M."/>
            <person name="Johnson B.D."/>
            <person name="Daniel R."/>
            <person name="Muehling M."/>
        </authorList>
    </citation>
    <scope>NUCLEOTIDE SEQUENCE [LARGE SCALE GENOMIC DNA]</scope>
    <source>
        <strain evidence="1 2">Py-F3</strain>
    </source>
</reference>
<proteinExistence type="predicted"/>
<dbReference type="SUPFAM" id="SSF51445">
    <property type="entry name" value="(Trans)glycosidases"/>
    <property type="match status" value="1"/>
</dbReference>
<dbReference type="Proteomes" id="UP000032360">
    <property type="component" value="Unassembled WGS sequence"/>
</dbReference>
<dbReference type="AlphaFoldDB" id="A0A0D8HF33"/>
<dbReference type="STRING" id="1280514.AXFE_25960"/>